<protein>
    <submittedName>
        <fullName evidence="1">Zeatin O-glucosyltransferase ZOG4</fullName>
    </submittedName>
</protein>
<dbReference type="AlphaFoldDB" id="A0A0A1WC53"/>
<dbReference type="GO" id="GO:0016740">
    <property type="term" value="F:transferase activity"/>
    <property type="evidence" value="ECO:0007669"/>
    <property type="project" value="UniProtKB-KW"/>
</dbReference>
<keyword evidence="1" id="KW-0808">Transferase</keyword>
<gene>
    <name evidence="1" type="primary">ZOG4</name>
</gene>
<organism evidence="1">
    <name type="scientific">Nicotiana attenuata</name>
    <name type="common">Coyote tobacco</name>
    <dbReference type="NCBI Taxonomy" id="49451"/>
    <lineage>
        <taxon>Eukaryota</taxon>
        <taxon>Viridiplantae</taxon>
        <taxon>Streptophyta</taxon>
        <taxon>Embryophyta</taxon>
        <taxon>Tracheophyta</taxon>
        <taxon>Spermatophyta</taxon>
        <taxon>Magnoliopsida</taxon>
        <taxon>eudicotyledons</taxon>
        <taxon>Gunneridae</taxon>
        <taxon>Pentapetalae</taxon>
        <taxon>asterids</taxon>
        <taxon>lamiids</taxon>
        <taxon>Solanales</taxon>
        <taxon>Solanaceae</taxon>
        <taxon>Nicotianoideae</taxon>
        <taxon>Nicotianeae</taxon>
        <taxon>Nicotiana</taxon>
    </lineage>
</organism>
<reference evidence="1" key="3">
    <citation type="journal article" date="2015" name="J. Integr. Plant Biol.">
        <title>Cytokinin levels and signaling respond to wounding and the perception of herbivore elicitors in Nicotiana attenuata.</title>
        <authorList>
            <person name="Schafer M."/>
            <person name="Meza-Canales I.D."/>
            <person name="Navarro-Quezada A."/>
            <person name="Brutting C."/>
            <person name="Vankova R."/>
            <person name="Baldwin I.T."/>
            <person name="Meldau S."/>
        </authorList>
    </citation>
    <scope>NUCLEOTIDE SEQUENCE</scope>
</reference>
<name>A0A0A1WC53_NICAT</name>
<evidence type="ECO:0000313" key="1">
    <source>
        <dbReference type="EMBL" id="JAC96523.1"/>
    </source>
</evidence>
<dbReference type="SUPFAM" id="SSF53756">
    <property type="entry name" value="UDP-Glycosyltransferase/glycogen phosphorylase"/>
    <property type="match status" value="1"/>
</dbReference>
<dbReference type="Gene3D" id="3.40.50.2000">
    <property type="entry name" value="Glycogen Phosphorylase B"/>
    <property type="match status" value="2"/>
</dbReference>
<sequence>MAENYPIKIHGQKSVQDAQVAVIMVPLSAHGHLNQAEQSRDSNKHHQTLDWLDKQEPDSVIYVSFGSSIRCRMKKSNNSPLEMLTKGDIFAGEDRRA</sequence>
<reference evidence="1" key="2">
    <citation type="journal article" date="2015" name="BMC Plant Biol.">
        <title>Molecular evolution and diversification of the Argonaute family of proteins in plants.</title>
        <authorList>
            <person name="Singh R.K."/>
            <person name="Gase K."/>
            <person name="Baldwin I.T."/>
            <person name="Pandey S.P."/>
        </authorList>
    </citation>
    <scope>NUCLEOTIDE SEQUENCE</scope>
</reference>
<accession>A0A0A1WC53</accession>
<proteinExistence type="predicted"/>
<dbReference type="EMBL" id="GBGF01090438">
    <property type="protein sequence ID" value="JAC96523.1"/>
    <property type="molecule type" value="Transcribed_RNA"/>
</dbReference>
<reference evidence="1" key="1">
    <citation type="submission" date="2014-11" db="EMBL/GenBank/DDBJ databases">
        <title>Cytokinin levels and signaling respond to wounding and the perception of herbivore elicitors to regulate inducible defenses in Nicotiana attenuata.</title>
        <authorList>
            <person name="Bruetting C."/>
            <person name="Meza-Canales I.D."/>
            <person name="Baldwin I.T."/>
        </authorList>
    </citation>
    <scope>NUCLEOTIDE SEQUENCE</scope>
</reference>